<evidence type="ECO:0000256" key="1">
    <source>
        <dbReference type="ARBA" id="ARBA00004141"/>
    </source>
</evidence>
<dbReference type="EMBL" id="JAAAPX010000186">
    <property type="protein sequence ID" value="KAF4227347.1"/>
    <property type="molecule type" value="Genomic_DNA"/>
</dbReference>
<feature type="transmembrane region" description="Helical" evidence="5">
    <location>
        <begin position="65"/>
        <end position="87"/>
    </location>
</feature>
<evidence type="ECO:0000256" key="5">
    <source>
        <dbReference type="SAM" id="Phobius"/>
    </source>
</evidence>
<keyword evidence="3 5" id="KW-1133">Transmembrane helix</keyword>
<proteinExistence type="predicted"/>
<dbReference type="PANTHER" id="PTHR23502:SF7">
    <property type="entry name" value="DRUG_PROTON ANTIPORTER YHK8-RELATED"/>
    <property type="match status" value="1"/>
</dbReference>
<dbReference type="Proteomes" id="UP000653565">
    <property type="component" value="Unassembled WGS sequence"/>
</dbReference>
<dbReference type="InterPro" id="IPR036259">
    <property type="entry name" value="MFS_trans_sf"/>
</dbReference>
<evidence type="ECO:0000313" key="6">
    <source>
        <dbReference type="EMBL" id="KAF4227347.1"/>
    </source>
</evidence>
<gene>
    <name evidence="6" type="ORF">CNMCM6805_003104</name>
</gene>
<accession>A0A8H4GS28</accession>
<evidence type="ECO:0000313" key="7">
    <source>
        <dbReference type="Proteomes" id="UP000653565"/>
    </source>
</evidence>
<comment type="subcellular location">
    <subcellularLocation>
        <location evidence="1">Membrane</location>
        <topology evidence="1">Multi-pass membrane protein</topology>
    </subcellularLocation>
</comment>
<organism evidence="6 7">
    <name type="scientific">Aspergillus fumigatiaffinis</name>
    <dbReference type="NCBI Taxonomy" id="340414"/>
    <lineage>
        <taxon>Eukaryota</taxon>
        <taxon>Fungi</taxon>
        <taxon>Dikarya</taxon>
        <taxon>Ascomycota</taxon>
        <taxon>Pezizomycotina</taxon>
        <taxon>Eurotiomycetes</taxon>
        <taxon>Eurotiomycetidae</taxon>
        <taxon>Eurotiales</taxon>
        <taxon>Aspergillaceae</taxon>
        <taxon>Aspergillus</taxon>
        <taxon>Aspergillus subgen. Fumigati</taxon>
    </lineage>
</organism>
<keyword evidence="2 5" id="KW-0812">Transmembrane</keyword>
<dbReference type="GO" id="GO:0005886">
    <property type="term" value="C:plasma membrane"/>
    <property type="evidence" value="ECO:0007669"/>
    <property type="project" value="TreeGrafter"/>
</dbReference>
<dbReference type="AlphaFoldDB" id="A0A8H4GS28"/>
<dbReference type="SUPFAM" id="SSF103473">
    <property type="entry name" value="MFS general substrate transporter"/>
    <property type="match status" value="1"/>
</dbReference>
<feature type="transmembrane region" description="Helical" evidence="5">
    <location>
        <begin position="153"/>
        <end position="171"/>
    </location>
</feature>
<keyword evidence="4 5" id="KW-0472">Membrane</keyword>
<evidence type="ECO:0000256" key="4">
    <source>
        <dbReference type="ARBA" id="ARBA00023136"/>
    </source>
</evidence>
<dbReference type="Gene3D" id="1.20.1250.20">
    <property type="entry name" value="MFS general substrate transporter like domains"/>
    <property type="match status" value="1"/>
</dbReference>
<evidence type="ECO:0000256" key="2">
    <source>
        <dbReference type="ARBA" id="ARBA00022692"/>
    </source>
</evidence>
<feature type="transmembrane region" description="Helical" evidence="5">
    <location>
        <begin position="99"/>
        <end position="119"/>
    </location>
</feature>
<reference evidence="6" key="2">
    <citation type="submission" date="2020-04" db="EMBL/GenBank/DDBJ databases">
        <authorList>
            <person name="Santos R.A.C."/>
            <person name="Steenwyk J.L."/>
            <person name="Rivero-Menendez O."/>
            <person name="Mead M.E."/>
            <person name="Silva L.P."/>
            <person name="Bastos R.W."/>
            <person name="Alastruey-Izquierdo A."/>
            <person name="Goldman G.H."/>
            <person name="Rokas A."/>
        </authorList>
    </citation>
    <scope>NUCLEOTIDE SEQUENCE</scope>
    <source>
        <strain evidence="6">CNM-CM6805</strain>
    </source>
</reference>
<dbReference type="GO" id="GO:0022857">
    <property type="term" value="F:transmembrane transporter activity"/>
    <property type="evidence" value="ECO:0007669"/>
    <property type="project" value="TreeGrafter"/>
</dbReference>
<dbReference type="PANTHER" id="PTHR23502">
    <property type="entry name" value="MAJOR FACILITATOR SUPERFAMILY"/>
    <property type="match status" value="1"/>
</dbReference>
<evidence type="ECO:0008006" key="8">
    <source>
        <dbReference type="Google" id="ProtNLM"/>
    </source>
</evidence>
<protein>
    <recommendedName>
        <fullName evidence="8">MFS multidrug transporter</fullName>
    </recommendedName>
</protein>
<feature type="transmembrane region" description="Helical" evidence="5">
    <location>
        <begin position="177"/>
        <end position="206"/>
    </location>
</feature>
<sequence>MGLAIVFLVPETYHPVVLRNKACKMRADTSDDRWYAPMEKSAKSIPRTVGLSLLRPFQLLLFEPMVLLLCIFSAILLGVLYLFFGAFPLVFGKTYGFNLWQIGLTFNGILVGMLCTAASDPLWHAVRERLICNLERDTGESGGSEPEFRLPPAILGAFLVTIGLFVFAWTTNADIHWIAPVIGSGIFAAGTVLVFTGIFTFLLALYPAWEDGLLRGVRLDSGLLTTVTQVDAYPLYAASALAANAFVRRMFAEPPVVLLFVQERLISSGAVAAFPLFGNQKYEDLGYSWASSLLAFLTAAMLPFPYLFFRYGKRVRGHSRFT</sequence>
<name>A0A8H4GS28_9EURO</name>
<evidence type="ECO:0000256" key="3">
    <source>
        <dbReference type="ARBA" id="ARBA00022989"/>
    </source>
</evidence>
<feature type="transmembrane region" description="Helical" evidence="5">
    <location>
        <begin position="289"/>
        <end position="309"/>
    </location>
</feature>
<keyword evidence="7" id="KW-1185">Reference proteome</keyword>
<reference evidence="6" key="1">
    <citation type="journal article" date="2020" name="bioRxiv">
        <title>Genomic and phenotypic heterogeneity of clinical isolates of the human pathogens Aspergillus fumigatus, Aspergillus lentulus and Aspergillus fumigatiaffinis.</title>
        <authorList>
            <person name="dos Santos R.A.C."/>
            <person name="Steenwyk J.L."/>
            <person name="Rivero-Menendez O."/>
            <person name="Mead M.E."/>
            <person name="Silva L.P."/>
            <person name="Bastos R.W."/>
            <person name="Alastruey-Izquierdo A."/>
            <person name="Goldman G.H."/>
            <person name="Rokas A."/>
        </authorList>
    </citation>
    <scope>NUCLEOTIDE SEQUENCE</scope>
    <source>
        <strain evidence="6">CNM-CM6805</strain>
    </source>
</reference>
<comment type="caution">
    <text evidence="6">The sequence shown here is derived from an EMBL/GenBank/DDBJ whole genome shotgun (WGS) entry which is preliminary data.</text>
</comment>